<dbReference type="PANTHER" id="PTHR33678">
    <property type="entry name" value="BLL1576 PROTEIN"/>
    <property type="match status" value="1"/>
</dbReference>
<accession>A0A1G2P148</accession>
<feature type="region of interest" description="Disordered" evidence="1">
    <location>
        <begin position="28"/>
        <end position="54"/>
    </location>
</feature>
<protein>
    <recommendedName>
        <fullName evidence="2">Transposase IS66 central domain-containing protein</fullName>
    </recommendedName>
</protein>
<feature type="compositionally biased region" description="Basic and acidic residues" evidence="1">
    <location>
        <begin position="38"/>
        <end position="54"/>
    </location>
</feature>
<dbReference type="Pfam" id="PF03050">
    <property type="entry name" value="DDE_Tnp_IS66"/>
    <property type="match status" value="1"/>
</dbReference>
<dbReference type="AlphaFoldDB" id="A0A1G2P148"/>
<evidence type="ECO:0000256" key="1">
    <source>
        <dbReference type="SAM" id="MobiDB-lite"/>
    </source>
</evidence>
<sequence>MNDELKIILEDFKLQIEELQTMVFGKKKKKEVDDDDLTPPKEKIPRSSDSYKRPIPKESEVTEVKFHPLNQCSCGEEVTQKKTVLFFEEDIPIPAKKIVRKHVVGKAYCLSCKKWQTSIPLPTSKVILGLNIQKYTCYLSIMCRLSFTQIQNILKDTYQIHISEGEIAKILNREAIKLRPFYEQLKVKIRGEPVIHLDETSWKLFVDGSATYSWVMSGGESKENVFLIGESRGKGNMDHLVGENFNGFVVSDDYGAYRKLNKHQLCWAHLLRKFRDLAKSGELDEKTRLHCKAEYQKLCLIYDDLKNDRRIKRYDDFSLRLKELSKIKQLDPKKLIRMKTTLAKNIPKYLTCLSDSRIPLTNNQAERSLRHLVLKRRISFGSLTKRTADNLAILLSILMSLKQRFQSNFFLEYLKV</sequence>
<organism evidence="3 4">
    <name type="scientific">Candidatus Taylorbacteria bacterium RIFCSPLOWO2_12_FULL_43_20</name>
    <dbReference type="NCBI Taxonomy" id="1802332"/>
    <lineage>
        <taxon>Bacteria</taxon>
        <taxon>Candidatus Tayloriibacteriota</taxon>
    </lineage>
</organism>
<evidence type="ECO:0000313" key="4">
    <source>
        <dbReference type="Proteomes" id="UP000177269"/>
    </source>
</evidence>
<evidence type="ECO:0000259" key="2">
    <source>
        <dbReference type="Pfam" id="PF03050"/>
    </source>
</evidence>
<evidence type="ECO:0000313" key="3">
    <source>
        <dbReference type="EMBL" id="OHA42054.1"/>
    </source>
</evidence>
<proteinExistence type="predicted"/>
<reference evidence="3 4" key="1">
    <citation type="journal article" date="2016" name="Nat. Commun.">
        <title>Thousands of microbial genomes shed light on interconnected biogeochemical processes in an aquifer system.</title>
        <authorList>
            <person name="Anantharaman K."/>
            <person name="Brown C.T."/>
            <person name="Hug L.A."/>
            <person name="Sharon I."/>
            <person name="Castelle C.J."/>
            <person name="Probst A.J."/>
            <person name="Thomas B.C."/>
            <person name="Singh A."/>
            <person name="Wilkins M.J."/>
            <person name="Karaoz U."/>
            <person name="Brodie E.L."/>
            <person name="Williams K.H."/>
            <person name="Hubbard S.S."/>
            <person name="Banfield J.F."/>
        </authorList>
    </citation>
    <scope>NUCLEOTIDE SEQUENCE [LARGE SCALE GENOMIC DNA]</scope>
</reference>
<dbReference type="NCBIfam" id="NF033517">
    <property type="entry name" value="transpos_IS66"/>
    <property type="match status" value="1"/>
</dbReference>
<dbReference type="Proteomes" id="UP000177269">
    <property type="component" value="Unassembled WGS sequence"/>
</dbReference>
<gene>
    <name evidence="3" type="ORF">A3G52_01155</name>
</gene>
<name>A0A1G2P148_9BACT</name>
<dbReference type="InterPro" id="IPR004291">
    <property type="entry name" value="Transposase_IS66_central"/>
</dbReference>
<comment type="caution">
    <text evidence="3">The sequence shown here is derived from an EMBL/GenBank/DDBJ whole genome shotgun (WGS) entry which is preliminary data.</text>
</comment>
<dbReference type="InterPro" id="IPR052344">
    <property type="entry name" value="Transposase-related"/>
</dbReference>
<dbReference type="EMBL" id="MHSK01000020">
    <property type="protein sequence ID" value="OHA42054.1"/>
    <property type="molecule type" value="Genomic_DNA"/>
</dbReference>
<feature type="domain" description="Transposase IS66 central" evidence="2">
    <location>
        <begin position="145"/>
        <end position="388"/>
    </location>
</feature>
<dbReference type="PANTHER" id="PTHR33678:SF2">
    <property type="match status" value="1"/>
</dbReference>